<dbReference type="OrthoDB" id="40134at2759"/>
<comment type="caution">
    <text evidence="8">The sequence shown here is derived from an EMBL/GenBank/DDBJ whole genome shotgun (WGS) entry which is preliminary data.</text>
</comment>
<dbReference type="EMBL" id="AGSI01000013">
    <property type="protein sequence ID" value="EIE21244.1"/>
    <property type="molecule type" value="Genomic_DNA"/>
</dbReference>
<organism evidence="8 9">
    <name type="scientific">Coccomyxa subellipsoidea (strain C-169)</name>
    <name type="common">Green microalga</name>
    <dbReference type="NCBI Taxonomy" id="574566"/>
    <lineage>
        <taxon>Eukaryota</taxon>
        <taxon>Viridiplantae</taxon>
        <taxon>Chlorophyta</taxon>
        <taxon>core chlorophytes</taxon>
        <taxon>Trebouxiophyceae</taxon>
        <taxon>Trebouxiophyceae incertae sedis</taxon>
        <taxon>Coccomyxaceae</taxon>
        <taxon>Coccomyxa</taxon>
        <taxon>Coccomyxa subellipsoidea</taxon>
    </lineage>
</organism>
<comment type="subcellular location">
    <subcellularLocation>
        <location evidence="1">Membrane</location>
        <topology evidence="1">Multi-pass membrane protein</topology>
    </subcellularLocation>
</comment>
<dbReference type="RefSeq" id="XP_005645788.1">
    <property type="nucleotide sequence ID" value="XM_005645731.1"/>
</dbReference>
<proteinExistence type="predicted"/>
<feature type="transmembrane region" description="Helical" evidence="6">
    <location>
        <begin position="12"/>
        <end position="34"/>
    </location>
</feature>
<dbReference type="InterPro" id="IPR013057">
    <property type="entry name" value="AA_transpt_TM"/>
</dbReference>
<dbReference type="GeneID" id="17039226"/>
<feature type="transmembrane region" description="Helical" evidence="6">
    <location>
        <begin position="63"/>
        <end position="85"/>
    </location>
</feature>
<feature type="transmembrane region" description="Helical" evidence="6">
    <location>
        <begin position="122"/>
        <end position="146"/>
    </location>
</feature>
<evidence type="ECO:0000256" key="5">
    <source>
        <dbReference type="ARBA" id="ARBA00023136"/>
    </source>
</evidence>
<feature type="transmembrane region" description="Helical" evidence="6">
    <location>
        <begin position="209"/>
        <end position="238"/>
    </location>
</feature>
<evidence type="ECO:0000259" key="7">
    <source>
        <dbReference type="Pfam" id="PF01490"/>
    </source>
</evidence>
<evidence type="ECO:0000313" key="8">
    <source>
        <dbReference type="EMBL" id="EIE21244.1"/>
    </source>
</evidence>
<accession>I0YS75</accession>
<evidence type="ECO:0000256" key="6">
    <source>
        <dbReference type="SAM" id="Phobius"/>
    </source>
</evidence>
<keyword evidence="3" id="KW-0029">Amino-acid transport</keyword>
<name>I0YS75_COCSC</name>
<feature type="transmembrane region" description="Helical" evidence="6">
    <location>
        <begin position="97"/>
        <end position="116"/>
    </location>
</feature>
<evidence type="ECO:0000256" key="1">
    <source>
        <dbReference type="ARBA" id="ARBA00004141"/>
    </source>
</evidence>
<feature type="transmembrane region" description="Helical" evidence="6">
    <location>
        <begin position="320"/>
        <end position="340"/>
    </location>
</feature>
<evidence type="ECO:0000313" key="9">
    <source>
        <dbReference type="Proteomes" id="UP000007264"/>
    </source>
</evidence>
<keyword evidence="4 6" id="KW-1133">Transmembrane helix</keyword>
<feature type="transmembrane region" description="Helical" evidence="6">
    <location>
        <begin position="287"/>
        <end position="308"/>
    </location>
</feature>
<reference evidence="8 9" key="1">
    <citation type="journal article" date="2012" name="Genome Biol.">
        <title>The genome of the polar eukaryotic microalga coccomyxa subellipsoidea reveals traits of cold adaptation.</title>
        <authorList>
            <person name="Blanc G."/>
            <person name="Agarkova I."/>
            <person name="Grimwood J."/>
            <person name="Kuo A."/>
            <person name="Brueggeman A."/>
            <person name="Dunigan D."/>
            <person name="Gurnon J."/>
            <person name="Ladunga I."/>
            <person name="Lindquist E."/>
            <person name="Lucas S."/>
            <person name="Pangilinan J."/>
            <person name="Proschold T."/>
            <person name="Salamov A."/>
            <person name="Schmutz J."/>
            <person name="Weeks D."/>
            <person name="Yamada T."/>
            <person name="Claverie J.M."/>
            <person name="Grigoriev I."/>
            <person name="Van Etten J."/>
            <person name="Lomsadze A."/>
            <person name="Borodovsky M."/>
        </authorList>
    </citation>
    <scope>NUCLEOTIDE SEQUENCE [LARGE SCALE GENOMIC DNA]</scope>
    <source>
        <strain evidence="8 9">C-169</strain>
    </source>
</reference>
<evidence type="ECO:0000256" key="4">
    <source>
        <dbReference type="ARBA" id="ARBA00022989"/>
    </source>
</evidence>
<dbReference type="KEGG" id="csl:COCSUDRAFT_48325"/>
<keyword evidence="2 6" id="KW-0812">Transmembrane</keyword>
<keyword evidence="9" id="KW-1185">Reference proteome</keyword>
<gene>
    <name evidence="8" type="ORF">COCSUDRAFT_48325</name>
</gene>
<dbReference type="eggNOG" id="KOG1303">
    <property type="taxonomic scope" value="Eukaryota"/>
</dbReference>
<evidence type="ECO:0000256" key="2">
    <source>
        <dbReference type="ARBA" id="ARBA00022692"/>
    </source>
</evidence>
<feature type="transmembrane region" description="Helical" evidence="6">
    <location>
        <begin position="259"/>
        <end position="281"/>
    </location>
</feature>
<keyword evidence="5 6" id="KW-0472">Membrane</keyword>
<dbReference type="GO" id="GO:0016020">
    <property type="term" value="C:membrane"/>
    <property type="evidence" value="ECO:0007669"/>
    <property type="project" value="UniProtKB-SubCell"/>
</dbReference>
<dbReference type="PANTHER" id="PTHR22950">
    <property type="entry name" value="AMINO ACID TRANSPORTER"/>
    <property type="match status" value="1"/>
</dbReference>
<dbReference type="Proteomes" id="UP000007264">
    <property type="component" value="Unassembled WGS sequence"/>
</dbReference>
<feature type="domain" description="Amino acid transporter transmembrane" evidence="7">
    <location>
        <begin position="1"/>
        <end position="152"/>
    </location>
</feature>
<protein>
    <recommendedName>
        <fullName evidence="7">Amino acid transporter transmembrane domain-containing protein</fullName>
    </recommendedName>
</protein>
<dbReference type="AlphaFoldDB" id="I0YS75"/>
<dbReference type="GO" id="GO:0015179">
    <property type="term" value="F:L-amino acid transmembrane transporter activity"/>
    <property type="evidence" value="ECO:0007669"/>
    <property type="project" value="TreeGrafter"/>
</dbReference>
<evidence type="ECO:0000256" key="3">
    <source>
        <dbReference type="ARBA" id="ARBA00022970"/>
    </source>
</evidence>
<sequence length="352" mass="38091">MLGLGSLTLPSVFARLGWVPALAIIAICALGTIYSGRLFTLLVPNAHVFDDLGGAAMGVWGRRLVYCTVYLTIMGEPIIFHLTSMEALQQIFYRSRLSQGLAAAIVAAIMLPLGQIRGIEEVSAVSVVGTLGMLVALAIAAIKICVTPHVNWMRYLIAMKERRKFPRAVAAVTSVMTVVYLAVGSVGYYRLGSHFDLTKPLTSILPQDAWLMAANVGLLAHCIVAYMINLNIWTHLLLHLFVPSLNGVEESSSLKGRGAWAAVSTAGIALSWLVSITFPYFSTVMAIIAALGDLAGAYALPALFVLYLMAHRLPRWERMFCYVLIPVSLALSAVGIVSSIRELISEFRGHQG</sequence>
<keyword evidence="3" id="KW-0813">Transport</keyword>
<dbReference type="Pfam" id="PF01490">
    <property type="entry name" value="Aa_trans"/>
    <property type="match status" value="2"/>
</dbReference>
<feature type="transmembrane region" description="Helical" evidence="6">
    <location>
        <begin position="167"/>
        <end position="189"/>
    </location>
</feature>
<feature type="domain" description="Amino acid transporter transmembrane" evidence="7">
    <location>
        <begin position="158"/>
        <end position="341"/>
    </location>
</feature>